<feature type="domain" description="T-SNARE coiled-coil homology" evidence="2">
    <location>
        <begin position="135"/>
        <end position="197"/>
    </location>
</feature>
<accession>A0A1Y1XVM7</accession>
<feature type="coiled-coil region" evidence="1">
    <location>
        <begin position="131"/>
        <end position="193"/>
    </location>
</feature>
<keyword evidence="4" id="KW-1185">Reference proteome</keyword>
<name>A0A1Y1XVM7_9FUNG</name>
<dbReference type="AlphaFoldDB" id="A0A1Y1XVM7"/>
<sequence>MEGKSTAKLNALAENTLMLIHERNRNQNLGLNYQQQEQTIRKNLERLKEGIVQLEQELSQDEEAGVSSLVLKQKEDKVIKLSEQHERLEALLSGDRSERARDLLLGSRPSKISKWETSVQIDDGLENGPMLQLQERILDEQDRSLDQLSEAVGRQRELGLLITDELDRHIELLDETDQAIDSSQRRLNSARKRLDYFRRKSREAGKYVYLAIYILNEYIERHLYRVYMYYFSSTLTPTNDYLNREIVSVNEYKVDQAAAGDIEDATQKEVEKLKDEYMAISKDLREKMESLESRLSQEKVDKDVDNLRETRDKLRDEAYAKSRKLKLILDRCYQLRFISSSVLAASESK</sequence>
<dbReference type="SUPFAM" id="SSF58038">
    <property type="entry name" value="SNARE fusion complex"/>
    <property type="match status" value="1"/>
</dbReference>
<proteinExistence type="predicted"/>
<keyword evidence="1" id="KW-0175">Coiled coil</keyword>
<organism evidence="3 4">
    <name type="scientific">Basidiobolus meristosporus CBS 931.73</name>
    <dbReference type="NCBI Taxonomy" id="1314790"/>
    <lineage>
        <taxon>Eukaryota</taxon>
        <taxon>Fungi</taxon>
        <taxon>Fungi incertae sedis</taxon>
        <taxon>Zoopagomycota</taxon>
        <taxon>Entomophthoromycotina</taxon>
        <taxon>Basidiobolomycetes</taxon>
        <taxon>Basidiobolales</taxon>
        <taxon>Basidiobolaceae</taxon>
        <taxon>Basidiobolus</taxon>
    </lineage>
</organism>
<protein>
    <recommendedName>
        <fullName evidence="2">t-SNARE coiled-coil homology domain-containing protein</fullName>
    </recommendedName>
</protein>
<evidence type="ECO:0000313" key="3">
    <source>
        <dbReference type="EMBL" id="ORX89773.1"/>
    </source>
</evidence>
<evidence type="ECO:0000256" key="1">
    <source>
        <dbReference type="SAM" id="Coils"/>
    </source>
</evidence>
<gene>
    <name evidence="3" type="ORF">K493DRAFT_340407</name>
</gene>
<evidence type="ECO:0000259" key="2">
    <source>
        <dbReference type="PROSITE" id="PS50192"/>
    </source>
</evidence>
<dbReference type="EMBL" id="MCFE01000422">
    <property type="protein sequence ID" value="ORX89773.1"/>
    <property type="molecule type" value="Genomic_DNA"/>
</dbReference>
<dbReference type="PROSITE" id="PS50192">
    <property type="entry name" value="T_SNARE"/>
    <property type="match status" value="1"/>
</dbReference>
<feature type="coiled-coil region" evidence="1">
    <location>
        <begin position="263"/>
        <end position="317"/>
    </location>
</feature>
<dbReference type="Gene3D" id="1.20.5.110">
    <property type="match status" value="1"/>
</dbReference>
<dbReference type="STRING" id="1314790.A0A1Y1XVM7"/>
<dbReference type="InParanoid" id="A0A1Y1XVM7"/>
<dbReference type="Proteomes" id="UP000193498">
    <property type="component" value="Unassembled WGS sequence"/>
</dbReference>
<evidence type="ECO:0000313" key="4">
    <source>
        <dbReference type="Proteomes" id="UP000193498"/>
    </source>
</evidence>
<dbReference type="CDD" id="cd15859">
    <property type="entry name" value="SNARE_SYN8"/>
    <property type="match status" value="1"/>
</dbReference>
<reference evidence="3 4" key="1">
    <citation type="submission" date="2016-07" db="EMBL/GenBank/DDBJ databases">
        <title>Pervasive Adenine N6-methylation of Active Genes in Fungi.</title>
        <authorList>
            <consortium name="DOE Joint Genome Institute"/>
            <person name="Mondo S.J."/>
            <person name="Dannebaum R.O."/>
            <person name="Kuo R.C."/>
            <person name="Labutti K."/>
            <person name="Haridas S."/>
            <person name="Kuo A."/>
            <person name="Salamov A."/>
            <person name="Ahrendt S.R."/>
            <person name="Lipzen A."/>
            <person name="Sullivan W."/>
            <person name="Andreopoulos W.B."/>
            <person name="Clum A."/>
            <person name="Lindquist E."/>
            <person name="Daum C."/>
            <person name="Ramamoorthy G.K."/>
            <person name="Gryganskyi A."/>
            <person name="Culley D."/>
            <person name="Magnuson J.K."/>
            <person name="James T.Y."/>
            <person name="O'Malley M.A."/>
            <person name="Stajich J.E."/>
            <person name="Spatafora J.W."/>
            <person name="Visel A."/>
            <person name="Grigoriev I.V."/>
        </authorList>
    </citation>
    <scope>NUCLEOTIDE SEQUENCE [LARGE SCALE GENOMIC DNA]</scope>
    <source>
        <strain evidence="3 4">CBS 931.73</strain>
    </source>
</reference>
<feature type="coiled-coil region" evidence="1">
    <location>
        <begin position="37"/>
        <end position="91"/>
    </location>
</feature>
<dbReference type="InterPro" id="IPR000727">
    <property type="entry name" value="T_SNARE_dom"/>
</dbReference>
<dbReference type="OrthoDB" id="244190at2759"/>
<comment type="caution">
    <text evidence="3">The sequence shown here is derived from an EMBL/GenBank/DDBJ whole genome shotgun (WGS) entry which is preliminary data.</text>
</comment>